<name>D9SN40_CLOC7</name>
<evidence type="ECO:0000256" key="7">
    <source>
        <dbReference type="ARBA" id="ARBA00052328"/>
    </source>
</evidence>
<comment type="pathway">
    <text evidence="1 9">Amino-acid biosynthesis; L-tryptophan biosynthesis; L-tryptophan from chorismate: step 2/5.</text>
</comment>
<comment type="function">
    <text evidence="9">Catalyzes the transfer of the phosphoribosyl group of 5-phosphorylribose-1-pyrophosphate (PRPP) to anthranilate to yield N-(5'-phosphoribosyl)-anthranilate (PRA).</text>
</comment>
<organism evidence="12 13">
    <name type="scientific">Clostridium cellulovorans (strain ATCC 35296 / DSM 3052 / OCM 3 / 743B)</name>
    <dbReference type="NCBI Taxonomy" id="573061"/>
    <lineage>
        <taxon>Bacteria</taxon>
        <taxon>Bacillati</taxon>
        <taxon>Bacillota</taxon>
        <taxon>Clostridia</taxon>
        <taxon>Eubacteriales</taxon>
        <taxon>Clostridiaceae</taxon>
        <taxon>Clostridium</taxon>
    </lineage>
</organism>
<dbReference type="InterPro" id="IPR017459">
    <property type="entry name" value="Glycosyl_Trfase_fam3_N_dom"/>
</dbReference>
<keyword evidence="9" id="KW-0479">Metal-binding</keyword>
<feature type="binding site" evidence="9">
    <location>
        <position position="225"/>
    </location>
    <ligand>
        <name>Mg(2+)</name>
        <dbReference type="ChEBI" id="CHEBI:18420"/>
        <label>2</label>
    </ligand>
</feature>
<dbReference type="InterPro" id="IPR036320">
    <property type="entry name" value="Glycosyl_Trfase_fam3_N_dom_sf"/>
</dbReference>
<feature type="binding site" evidence="9">
    <location>
        <position position="120"/>
    </location>
    <ligand>
        <name>5-phospho-alpha-D-ribose 1-diphosphate</name>
        <dbReference type="ChEBI" id="CHEBI:58017"/>
    </ligand>
</feature>
<feature type="binding site" evidence="9">
    <location>
        <begin position="108"/>
        <end position="116"/>
    </location>
    <ligand>
        <name>5-phospho-alpha-D-ribose 1-diphosphate</name>
        <dbReference type="ChEBI" id="CHEBI:58017"/>
    </ligand>
</feature>
<keyword evidence="13" id="KW-1185">Reference proteome</keyword>
<evidence type="ECO:0000256" key="5">
    <source>
        <dbReference type="ARBA" id="ARBA00022822"/>
    </source>
</evidence>
<comment type="catalytic activity">
    <reaction evidence="7 9">
        <text>N-(5-phospho-beta-D-ribosyl)anthranilate + diphosphate = 5-phospho-alpha-D-ribose 1-diphosphate + anthranilate</text>
        <dbReference type="Rhea" id="RHEA:11768"/>
        <dbReference type="ChEBI" id="CHEBI:16567"/>
        <dbReference type="ChEBI" id="CHEBI:18277"/>
        <dbReference type="ChEBI" id="CHEBI:33019"/>
        <dbReference type="ChEBI" id="CHEBI:58017"/>
        <dbReference type="EC" id="2.4.2.18"/>
    </reaction>
</comment>
<evidence type="ECO:0000256" key="3">
    <source>
        <dbReference type="ARBA" id="ARBA00022676"/>
    </source>
</evidence>
<dbReference type="RefSeq" id="WP_010076874.1">
    <property type="nucleotide sequence ID" value="NC_014393.1"/>
</dbReference>
<dbReference type="InterPro" id="IPR035902">
    <property type="entry name" value="Nuc_phospho_transferase"/>
</dbReference>
<dbReference type="SUPFAM" id="SSF47648">
    <property type="entry name" value="Nucleoside phosphorylase/phosphoribosyltransferase N-terminal domain"/>
    <property type="match status" value="1"/>
</dbReference>
<feature type="binding site" evidence="9">
    <location>
        <position position="225"/>
    </location>
    <ligand>
        <name>Mg(2+)</name>
        <dbReference type="ChEBI" id="CHEBI:18420"/>
        <label>1</label>
    </ligand>
</feature>
<feature type="domain" description="Glycosyl transferase family 3 N-terminal" evidence="11">
    <location>
        <begin position="4"/>
        <end position="66"/>
    </location>
</feature>
<feature type="binding site" evidence="9">
    <location>
        <position position="88"/>
    </location>
    <ligand>
        <name>5-phospho-alpha-D-ribose 1-diphosphate</name>
        <dbReference type="ChEBI" id="CHEBI:58017"/>
    </ligand>
</feature>
<dbReference type="Gene3D" id="3.40.1030.10">
    <property type="entry name" value="Nucleoside phosphorylase/phosphoribosyltransferase catalytic domain"/>
    <property type="match status" value="1"/>
</dbReference>
<evidence type="ECO:0000256" key="8">
    <source>
        <dbReference type="ARBA" id="ARBA00061188"/>
    </source>
</evidence>
<evidence type="ECO:0000256" key="2">
    <source>
        <dbReference type="ARBA" id="ARBA00022605"/>
    </source>
</evidence>
<feature type="binding site" evidence="9">
    <location>
        <position position="92"/>
    </location>
    <ligand>
        <name>Mg(2+)</name>
        <dbReference type="ChEBI" id="CHEBI:18420"/>
        <label>1</label>
    </ligand>
</feature>
<dbReference type="GO" id="GO:0000287">
    <property type="term" value="F:magnesium ion binding"/>
    <property type="evidence" value="ECO:0007669"/>
    <property type="project" value="UniProtKB-UniRule"/>
</dbReference>
<evidence type="ECO:0000313" key="13">
    <source>
        <dbReference type="Proteomes" id="UP000002730"/>
    </source>
</evidence>
<dbReference type="PANTHER" id="PTHR43285">
    <property type="entry name" value="ANTHRANILATE PHOSPHORIBOSYLTRANSFERASE"/>
    <property type="match status" value="1"/>
</dbReference>
<dbReference type="HAMAP" id="MF_00211">
    <property type="entry name" value="TrpD"/>
    <property type="match status" value="1"/>
</dbReference>
<keyword evidence="9" id="KW-0460">Magnesium</keyword>
<dbReference type="GO" id="GO:0004048">
    <property type="term" value="F:anthranilate phosphoribosyltransferase activity"/>
    <property type="evidence" value="ECO:0007669"/>
    <property type="project" value="UniProtKB-UniRule"/>
</dbReference>
<dbReference type="eggNOG" id="COG0547">
    <property type="taxonomic scope" value="Bacteria"/>
</dbReference>
<dbReference type="GO" id="GO:0000162">
    <property type="term" value="P:L-tryptophan biosynthetic process"/>
    <property type="evidence" value="ECO:0007669"/>
    <property type="project" value="UniProtKB-UniRule"/>
</dbReference>
<dbReference type="PANTHER" id="PTHR43285:SF2">
    <property type="entry name" value="ANTHRANILATE PHOSPHORIBOSYLTRANSFERASE"/>
    <property type="match status" value="1"/>
</dbReference>
<feature type="binding site" evidence="9">
    <location>
        <position position="80"/>
    </location>
    <ligand>
        <name>anthranilate</name>
        <dbReference type="ChEBI" id="CHEBI:16567"/>
        <label>1</label>
    </ligand>
</feature>
<dbReference type="UniPathway" id="UPA00035">
    <property type="reaction ID" value="UER00041"/>
</dbReference>
<dbReference type="KEGG" id="ccb:Clocel_2163"/>
<sequence length="338" mass="36919">MEFKEYLLKVSNGENLTKKEAYEAINEIFNGEVSDIEIAGLLLALRTKGESYEEIAGMAEGMIENAMPLDNKRGLFDNCGTGGDRSFSFNISTTNSFVLAAGGVKMAKHGNRSISSKSGSADLLESLGVNLNLSKEAIEQLMDEIGIVFLFAPNVHPKLAQIMKVRRALKIPTIFNILGPLANPYKIDRQLLGIYSKDLVEPMARAMQSLGRTGIVVNGNNHLDEGTLTGETYIAIVEEDNIELKTITPESVGLNKITLKDIEGGEPIKNKQITIDILQGKEHGPKRDIILFNAALGFLANKTVKTIEEGINLAKEVIDQGKALEKLNELVEGSRKYA</sequence>
<dbReference type="EC" id="2.4.2.18" evidence="9"/>
<dbReference type="HOGENOM" id="CLU_034315_2_1_9"/>
<evidence type="ECO:0000259" key="10">
    <source>
        <dbReference type="Pfam" id="PF00591"/>
    </source>
</evidence>
<protein>
    <recommendedName>
        <fullName evidence="9">Anthranilate phosphoribosyltransferase</fullName>
        <ecNumber evidence="9">2.4.2.18</ecNumber>
    </recommendedName>
</protein>
<dbReference type="OrthoDB" id="9806430at2"/>
<comment type="cofactor">
    <cofactor evidence="9">
        <name>Mg(2+)</name>
        <dbReference type="ChEBI" id="CHEBI:18420"/>
    </cofactor>
    <text evidence="9">Binds 2 magnesium ions per monomer.</text>
</comment>
<dbReference type="InterPro" id="IPR005940">
    <property type="entry name" value="Anthranilate_Pribosyl_Tfrase"/>
</dbReference>
<evidence type="ECO:0000256" key="9">
    <source>
        <dbReference type="HAMAP-Rule" id="MF_00211"/>
    </source>
</evidence>
<dbReference type="Pfam" id="PF00591">
    <property type="entry name" value="Glycos_transf_3"/>
    <property type="match status" value="1"/>
</dbReference>
<keyword evidence="5 9" id="KW-0822">Tryptophan biosynthesis</keyword>
<feature type="binding site" evidence="9">
    <location>
        <position position="166"/>
    </location>
    <ligand>
        <name>anthranilate</name>
        <dbReference type="ChEBI" id="CHEBI:16567"/>
        <label>2</label>
    </ligand>
</feature>
<dbReference type="EMBL" id="CP002160">
    <property type="protein sequence ID" value="ADL51906.1"/>
    <property type="molecule type" value="Genomic_DNA"/>
</dbReference>
<keyword evidence="4 9" id="KW-0808">Transferase</keyword>
<dbReference type="AlphaFoldDB" id="D9SN40"/>
<evidence type="ECO:0000256" key="1">
    <source>
        <dbReference type="ARBA" id="ARBA00004907"/>
    </source>
</evidence>
<accession>D9SN40</accession>
<feature type="binding site" evidence="9">
    <location>
        <position position="224"/>
    </location>
    <ligand>
        <name>Mg(2+)</name>
        <dbReference type="ChEBI" id="CHEBI:18420"/>
        <label>2</label>
    </ligand>
</feature>
<comment type="subunit">
    <text evidence="9">Homodimer.</text>
</comment>
<reference evidence="12 13" key="1">
    <citation type="submission" date="2010-08" db="EMBL/GenBank/DDBJ databases">
        <title>Complete sequence of Clostridium cellulovorans 743B.</title>
        <authorList>
            <consortium name="US DOE Joint Genome Institute"/>
            <person name="Lucas S."/>
            <person name="Copeland A."/>
            <person name="Lapidus A."/>
            <person name="Cheng J.-F."/>
            <person name="Bruce D."/>
            <person name="Goodwin L."/>
            <person name="Pitluck S."/>
            <person name="Chertkov O."/>
            <person name="Detter J.C."/>
            <person name="Han C."/>
            <person name="Tapia R."/>
            <person name="Land M."/>
            <person name="Hauser L."/>
            <person name="Chang Y.-J."/>
            <person name="Jeffries C."/>
            <person name="Kyrpides N."/>
            <person name="Ivanova N."/>
            <person name="Mikhailova N."/>
            <person name="Hemme C.L."/>
            <person name="Woyke T."/>
        </authorList>
    </citation>
    <scope>NUCLEOTIDE SEQUENCE [LARGE SCALE GENOMIC DNA]</scope>
    <source>
        <strain evidence="13">ATCC 35296 / DSM 3052 / OCM 3 / 743B</strain>
    </source>
</reference>
<dbReference type="FunFam" id="3.40.1030.10:FF:000002">
    <property type="entry name" value="Anthranilate phosphoribosyltransferase"/>
    <property type="match status" value="1"/>
</dbReference>
<dbReference type="Gene3D" id="1.20.970.10">
    <property type="entry name" value="Transferase, Pyrimidine Nucleoside Phosphorylase, Chain C"/>
    <property type="match status" value="1"/>
</dbReference>
<evidence type="ECO:0000313" key="12">
    <source>
        <dbReference type="EMBL" id="ADL51906.1"/>
    </source>
</evidence>
<dbReference type="NCBIfam" id="TIGR01245">
    <property type="entry name" value="trpD"/>
    <property type="match status" value="1"/>
</dbReference>
<keyword evidence="3 9" id="KW-0328">Glycosyltransferase</keyword>
<comment type="similarity">
    <text evidence="9">Belongs to the anthranilate phosphoribosyltransferase family.</text>
</comment>
<dbReference type="STRING" id="573061.Clocel_2163"/>
<feature type="binding site" evidence="9">
    <location>
        <begin position="90"/>
        <end position="93"/>
    </location>
    <ligand>
        <name>5-phospho-alpha-D-ribose 1-diphosphate</name>
        <dbReference type="ChEBI" id="CHEBI:58017"/>
    </ligand>
</feature>
<feature type="binding site" evidence="9">
    <location>
        <position position="111"/>
    </location>
    <ligand>
        <name>anthranilate</name>
        <dbReference type="ChEBI" id="CHEBI:16567"/>
        <label>1</label>
    </ligand>
</feature>
<gene>
    <name evidence="9" type="primary">trpD</name>
    <name evidence="12" type="ordered locus">Clocel_2163</name>
</gene>
<comment type="similarity">
    <text evidence="8">In the C-terminal section; belongs to the anthranilate phosphoribosyltransferase family.</text>
</comment>
<dbReference type="InterPro" id="IPR000312">
    <property type="entry name" value="Glycosyl_Trfase_fam3"/>
</dbReference>
<keyword evidence="6 9" id="KW-0057">Aromatic amino acid biosynthesis</keyword>
<comment type="caution">
    <text evidence="9">Lacks conserved residue(s) required for the propagation of feature annotation.</text>
</comment>
<feature type="domain" description="Glycosyl transferase family 3" evidence="10">
    <location>
        <begin position="75"/>
        <end position="324"/>
    </location>
</feature>
<dbReference type="Proteomes" id="UP000002730">
    <property type="component" value="Chromosome"/>
</dbReference>
<feature type="binding site" evidence="9">
    <location>
        <begin position="83"/>
        <end position="84"/>
    </location>
    <ligand>
        <name>5-phospho-alpha-D-ribose 1-diphosphate</name>
        <dbReference type="ChEBI" id="CHEBI:58017"/>
    </ligand>
</feature>
<feature type="binding site" evidence="9">
    <location>
        <position position="80"/>
    </location>
    <ligand>
        <name>5-phospho-alpha-D-ribose 1-diphosphate</name>
        <dbReference type="ChEBI" id="CHEBI:58017"/>
    </ligand>
</feature>
<evidence type="ECO:0000256" key="6">
    <source>
        <dbReference type="ARBA" id="ARBA00023141"/>
    </source>
</evidence>
<dbReference type="GO" id="GO:0005829">
    <property type="term" value="C:cytosol"/>
    <property type="evidence" value="ECO:0007669"/>
    <property type="project" value="TreeGrafter"/>
</dbReference>
<evidence type="ECO:0000256" key="4">
    <source>
        <dbReference type="ARBA" id="ARBA00022679"/>
    </source>
</evidence>
<keyword evidence="2 9" id="KW-0028">Amino-acid biosynthesis</keyword>
<dbReference type="Pfam" id="PF02885">
    <property type="entry name" value="Glycos_trans_3N"/>
    <property type="match status" value="1"/>
</dbReference>
<proteinExistence type="inferred from homology"/>
<dbReference type="SUPFAM" id="SSF52418">
    <property type="entry name" value="Nucleoside phosphorylase/phosphoribosyltransferase catalytic domain"/>
    <property type="match status" value="1"/>
</dbReference>
<evidence type="ECO:0000259" key="11">
    <source>
        <dbReference type="Pfam" id="PF02885"/>
    </source>
</evidence>